<dbReference type="SUPFAM" id="SSF51556">
    <property type="entry name" value="Metallo-dependent hydrolases"/>
    <property type="match status" value="1"/>
</dbReference>
<evidence type="ECO:0000259" key="2">
    <source>
        <dbReference type="Pfam" id="PF04909"/>
    </source>
</evidence>
<dbReference type="Gene3D" id="3.20.20.140">
    <property type="entry name" value="Metal-dependent hydrolases"/>
    <property type="match status" value="1"/>
</dbReference>
<accession>A0A660S7M4</accession>
<dbReference type="PANTHER" id="PTHR21240:SF28">
    <property type="entry name" value="ISO-OROTATE DECARBOXYLASE (EUROFUNG)"/>
    <property type="match status" value="1"/>
</dbReference>
<dbReference type="InterPro" id="IPR032466">
    <property type="entry name" value="Metal_Hydrolase"/>
</dbReference>
<evidence type="ECO:0000313" key="4">
    <source>
        <dbReference type="Proteomes" id="UP000282321"/>
    </source>
</evidence>
<sequence>MIIDAHTHIHPDAKGFGEKYDASVENLINSLENSDVDKAIVLPIYPEIPNKFVADACKKYPDKLIGFASVNPLEGVKAAEILEKDVKRYNLKGLKLHPRLQDFDLKDPRLIPIFQKCAELKIPVVVDAFPGINLSNNESIPVLIGRIASTVPDVNIIIAHAGGYKILDTLFVAKSYENIYLDISYTPFYFQGSSIERDIKFVIKKIGANRCIYGSDHPELELSSTFDLSVKLLKKYGLSKEEMKYILGETINSLIS</sequence>
<dbReference type="CDD" id="cd01292">
    <property type="entry name" value="metallo-dependent_hydrolases"/>
    <property type="match status" value="1"/>
</dbReference>
<keyword evidence="1" id="KW-0456">Lyase</keyword>
<dbReference type="PANTHER" id="PTHR21240">
    <property type="entry name" value="2-AMINO-3-CARBOXYLMUCONATE-6-SEMIALDEHYDE DECARBOXYLASE"/>
    <property type="match status" value="1"/>
</dbReference>
<dbReference type="InterPro" id="IPR032465">
    <property type="entry name" value="ACMSD"/>
</dbReference>
<evidence type="ECO:0000256" key="1">
    <source>
        <dbReference type="ARBA" id="ARBA00023239"/>
    </source>
</evidence>
<dbReference type="EMBL" id="QNBC01000102">
    <property type="protein sequence ID" value="RKX65231.1"/>
    <property type="molecule type" value="Genomic_DNA"/>
</dbReference>
<protein>
    <recommendedName>
        <fullName evidence="2">Amidohydrolase-related domain-containing protein</fullName>
    </recommendedName>
</protein>
<name>A0A660S7M4_UNCT6</name>
<dbReference type="AlphaFoldDB" id="A0A660S7M4"/>
<dbReference type="Proteomes" id="UP000282321">
    <property type="component" value="Unassembled WGS sequence"/>
</dbReference>
<dbReference type="GO" id="GO:0019748">
    <property type="term" value="P:secondary metabolic process"/>
    <property type="evidence" value="ECO:0007669"/>
    <property type="project" value="TreeGrafter"/>
</dbReference>
<dbReference type="InterPro" id="IPR006680">
    <property type="entry name" value="Amidohydro-rel"/>
</dbReference>
<dbReference type="GO" id="GO:0016831">
    <property type="term" value="F:carboxy-lyase activity"/>
    <property type="evidence" value="ECO:0007669"/>
    <property type="project" value="InterPro"/>
</dbReference>
<comment type="caution">
    <text evidence="3">The sequence shown here is derived from an EMBL/GenBank/DDBJ whole genome shotgun (WGS) entry which is preliminary data.</text>
</comment>
<dbReference type="Pfam" id="PF04909">
    <property type="entry name" value="Amidohydro_2"/>
    <property type="match status" value="1"/>
</dbReference>
<dbReference type="GO" id="GO:0005737">
    <property type="term" value="C:cytoplasm"/>
    <property type="evidence" value="ECO:0007669"/>
    <property type="project" value="TreeGrafter"/>
</dbReference>
<reference evidence="3 4" key="1">
    <citation type="submission" date="2018-06" db="EMBL/GenBank/DDBJ databases">
        <title>Extensive metabolic versatility and redundancy in microbially diverse, dynamic hydrothermal sediments.</title>
        <authorList>
            <person name="Dombrowski N."/>
            <person name="Teske A."/>
            <person name="Baker B.J."/>
        </authorList>
    </citation>
    <scope>NUCLEOTIDE SEQUENCE [LARGE SCALE GENOMIC DNA]</scope>
    <source>
        <strain evidence="3">B35_G9</strain>
    </source>
</reference>
<evidence type="ECO:0000313" key="3">
    <source>
        <dbReference type="EMBL" id="RKX65231.1"/>
    </source>
</evidence>
<organism evidence="3 4">
    <name type="scientific">candidate division TA06 bacterium</name>
    <dbReference type="NCBI Taxonomy" id="2250710"/>
    <lineage>
        <taxon>Bacteria</taxon>
        <taxon>Bacteria division TA06</taxon>
    </lineage>
</organism>
<feature type="domain" description="Amidohydrolase-related" evidence="2">
    <location>
        <begin position="3"/>
        <end position="250"/>
    </location>
</feature>
<proteinExistence type="predicted"/>
<gene>
    <name evidence="3" type="ORF">DRP44_06775</name>
</gene>
<dbReference type="GO" id="GO:0016787">
    <property type="term" value="F:hydrolase activity"/>
    <property type="evidence" value="ECO:0007669"/>
    <property type="project" value="InterPro"/>
</dbReference>